<dbReference type="PANTHER" id="PTHR33989">
    <property type="match status" value="1"/>
</dbReference>
<dbReference type="PANTHER" id="PTHR33989:SF4">
    <property type="entry name" value="PTS SYSTEM N,N'-DIACETYLCHITOBIOSE-SPECIFIC EIIC COMPONENT"/>
    <property type="match status" value="1"/>
</dbReference>
<evidence type="ECO:0000313" key="2">
    <source>
        <dbReference type="EMBL" id="OUZ18485.1"/>
    </source>
</evidence>
<keyword evidence="1" id="KW-0472">Membrane</keyword>
<dbReference type="InterPro" id="IPR051088">
    <property type="entry name" value="PTS_Sugar-EIIC/EIIB"/>
</dbReference>
<organism evidence="2 3">
    <name type="scientific">Enterococcus cecorum</name>
    <dbReference type="NCBI Taxonomy" id="44008"/>
    <lineage>
        <taxon>Bacteria</taxon>
        <taxon>Bacillati</taxon>
        <taxon>Bacillota</taxon>
        <taxon>Bacilli</taxon>
        <taxon>Lactobacillales</taxon>
        <taxon>Enterococcaceae</taxon>
        <taxon>Enterococcus</taxon>
    </lineage>
</organism>
<comment type="caution">
    <text evidence="2">The sequence shown here is derived from an EMBL/GenBank/DDBJ whole genome shotgun (WGS) entry which is preliminary data.</text>
</comment>
<evidence type="ECO:0000313" key="3">
    <source>
        <dbReference type="Proteomes" id="UP000196503"/>
    </source>
</evidence>
<keyword evidence="1" id="KW-1133">Transmembrane helix</keyword>
<protein>
    <submittedName>
        <fullName evidence="2">PTS system lactose/cellobiose-specific transporter subunit IIC</fullName>
    </submittedName>
</protein>
<proteinExistence type="predicted"/>
<sequence>MTIAYFATKAGLVPAATVMPPWVTLPIIGSILATKSIAGGILAAVNLAVSTLIYAPFVIMATMQEQQKEQSAK</sequence>
<dbReference type="GO" id="GO:0005886">
    <property type="term" value="C:plasma membrane"/>
    <property type="evidence" value="ECO:0007669"/>
    <property type="project" value="TreeGrafter"/>
</dbReference>
<evidence type="ECO:0000256" key="1">
    <source>
        <dbReference type="SAM" id="Phobius"/>
    </source>
</evidence>
<name>A0A200I2I8_9ENTE</name>
<dbReference type="EMBL" id="NIBL01000001">
    <property type="protein sequence ID" value="OUZ18485.1"/>
    <property type="molecule type" value="Genomic_DNA"/>
</dbReference>
<dbReference type="Proteomes" id="UP000196503">
    <property type="component" value="Unassembled WGS sequence"/>
</dbReference>
<reference evidence="2 3" key="1">
    <citation type="submission" date="2017-05" db="EMBL/GenBank/DDBJ databases">
        <title>The Genome Sequence of Enterococcus faecium 2D5_DIV0622.</title>
        <authorList>
            <consortium name="The Broad Institute Genomics Platform"/>
            <consortium name="The Broad Institute Genomic Center for Infectious Diseases"/>
            <person name="Earl A."/>
            <person name="Manson A."/>
            <person name="Schwartman J."/>
            <person name="Gilmore M."/>
            <person name="Abouelleil A."/>
            <person name="Cao P."/>
            <person name="Chapman S."/>
            <person name="Cusick C."/>
            <person name="Shea T."/>
            <person name="Young S."/>
            <person name="Neafsey D."/>
            <person name="Nusbaum C."/>
            <person name="Birren B."/>
        </authorList>
    </citation>
    <scope>NUCLEOTIDE SEQUENCE [LARGE SCALE GENOMIC DNA]</scope>
    <source>
        <strain evidence="2 3">2D5_DIV0622</strain>
    </source>
</reference>
<accession>A0A200I2I8</accession>
<keyword evidence="1" id="KW-0812">Transmembrane</keyword>
<dbReference type="GO" id="GO:1902815">
    <property type="term" value="P:N,N'-diacetylchitobiose import"/>
    <property type="evidence" value="ECO:0007669"/>
    <property type="project" value="TreeGrafter"/>
</dbReference>
<gene>
    <name evidence="2" type="ORF">A5869_000126</name>
</gene>
<dbReference type="AlphaFoldDB" id="A0A200I2I8"/>
<feature type="transmembrane region" description="Helical" evidence="1">
    <location>
        <begin position="12"/>
        <end position="33"/>
    </location>
</feature>
<feature type="transmembrane region" description="Helical" evidence="1">
    <location>
        <begin position="39"/>
        <end position="63"/>
    </location>
</feature>